<keyword evidence="2 4" id="KW-0863">Zinc-finger</keyword>
<dbReference type="GO" id="GO:0016567">
    <property type="term" value="P:protein ubiquitination"/>
    <property type="evidence" value="ECO:0007669"/>
    <property type="project" value="UniProtKB-UniPathway"/>
</dbReference>
<keyword evidence="8" id="KW-1185">Reference proteome</keyword>
<dbReference type="SUPFAM" id="SSF57850">
    <property type="entry name" value="RING/U-box"/>
    <property type="match status" value="1"/>
</dbReference>
<dbReference type="Pfam" id="PF13639">
    <property type="entry name" value="zf-RING_2"/>
    <property type="match status" value="1"/>
</dbReference>
<dbReference type="GO" id="GO:0061630">
    <property type="term" value="F:ubiquitin protein ligase activity"/>
    <property type="evidence" value="ECO:0007669"/>
    <property type="project" value="TreeGrafter"/>
</dbReference>
<dbReference type="PANTHER" id="PTHR15710">
    <property type="entry name" value="E3 UBIQUITIN-PROTEIN LIGASE PRAJA"/>
    <property type="match status" value="1"/>
</dbReference>
<dbReference type="PROSITE" id="PS50089">
    <property type="entry name" value="ZF_RING_2"/>
    <property type="match status" value="1"/>
</dbReference>
<gene>
    <name evidence="7" type="ORF">M407DRAFT_9933</name>
</gene>
<name>A0A0C3KM85_9AGAM</name>
<proteinExistence type="predicted"/>
<dbReference type="PANTHER" id="PTHR15710:SF243">
    <property type="entry name" value="E3 UBIQUITIN-PROTEIN LIGASE PRAJA-2 ISOFORM X1"/>
    <property type="match status" value="1"/>
</dbReference>
<reference evidence="7 8" key="1">
    <citation type="submission" date="2014-04" db="EMBL/GenBank/DDBJ databases">
        <authorList>
            <consortium name="DOE Joint Genome Institute"/>
            <person name="Kuo A."/>
            <person name="Girlanda M."/>
            <person name="Perotto S."/>
            <person name="Kohler A."/>
            <person name="Nagy L.G."/>
            <person name="Floudas D."/>
            <person name="Copeland A."/>
            <person name="Barry K.W."/>
            <person name="Cichocki N."/>
            <person name="Veneault-Fourrey C."/>
            <person name="LaButti K."/>
            <person name="Lindquist E.A."/>
            <person name="Lipzen A."/>
            <person name="Lundell T."/>
            <person name="Morin E."/>
            <person name="Murat C."/>
            <person name="Sun H."/>
            <person name="Tunlid A."/>
            <person name="Henrissat B."/>
            <person name="Grigoriev I.V."/>
            <person name="Hibbett D.S."/>
            <person name="Martin F."/>
            <person name="Nordberg H.P."/>
            <person name="Cantor M.N."/>
            <person name="Hua S.X."/>
        </authorList>
    </citation>
    <scope>NUCLEOTIDE SEQUENCE [LARGE SCALE GENOMIC DNA]</scope>
    <source>
        <strain evidence="7 8">MUT 4182</strain>
    </source>
</reference>
<dbReference type="GO" id="GO:0005737">
    <property type="term" value="C:cytoplasm"/>
    <property type="evidence" value="ECO:0007669"/>
    <property type="project" value="TreeGrafter"/>
</dbReference>
<organism evidence="7 8">
    <name type="scientific">Tulasnella calospora MUT 4182</name>
    <dbReference type="NCBI Taxonomy" id="1051891"/>
    <lineage>
        <taxon>Eukaryota</taxon>
        <taxon>Fungi</taxon>
        <taxon>Dikarya</taxon>
        <taxon>Basidiomycota</taxon>
        <taxon>Agaricomycotina</taxon>
        <taxon>Agaricomycetes</taxon>
        <taxon>Cantharellales</taxon>
        <taxon>Tulasnellaceae</taxon>
        <taxon>Tulasnella</taxon>
    </lineage>
</organism>
<dbReference type="AlphaFoldDB" id="A0A0C3KM85"/>
<protein>
    <recommendedName>
        <fullName evidence="6">RING-type domain-containing protein</fullName>
    </recommendedName>
</protein>
<sequence length="356" mass="37144">MSTPPPRQRSPLFYCYEVPDPHCASCNSTFVEEIPPENTDSTSNPDVDPRNFQVDPDPLHDHGPAGYGDFFGPGTPGSDPIITLMNLLMARPLVQTPGRSAGTRLGGMGGGYGTTLRFDMSNGQGRVIFQSGGSGSPLGGIVPGPAMGSPGTGARSPQGGMEPGLEGLFALLGGMPMMGGPGGQMGDYVLDQHALDEIVTRLMEQNQGARPVPAPDDMIAKLPRTKIALGHPLTEKECAVCKDTFVPPAPGEEDVIAITLPCSDNPKFQHSFHEDCIVPWLKQNGTCPVCRFQLVPQPEPHGPPPQPPRSDGGNGNNDPGSTGANYRGPGSNNQSGSNAGSSIVNGFGGLWGLITG</sequence>
<feature type="compositionally biased region" description="Pro residues" evidence="5">
    <location>
        <begin position="297"/>
        <end position="308"/>
    </location>
</feature>
<dbReference type="EMBL" id="KN823109">
    <property type="protein sequence ID" value="KIO22468.1"/>
    <property type="molecule type" value="Genomic_DNA"/>
</dbReference>
<dbReference type="InterPro" id="IPR013083">
    <property type="entry name" value="Znf_RING/FYVE/PHD"/>
</dbReference>
<evidence type="ECO:0000313" key="7">
    <source>
        <dbReference type="EMBL" id="KIO22468.1"/>
    </source>
</evidence>
<feature type="domain" description="RING-type" evidence="6">
    <location>
        <begin position="238"/>
        <end position="291"/>
    </location>
</feature>
<dbReference type="UniPathway" id="UPA00143"/>
<accession>A0A0C3KM85</accession>
<dbReference type="HOGENOM" id="CLU_049060_0_0_1"/>
<evidence type="ECO:0000256" key="4">
    <source>
        <dbReference type="PROSITE-ProRule" id="PRU00175"/>
    </source>
</evidence>
<feature type="non-terminal residue" evidence="7">
    <location>
        <position position="356"/>
    </location>
</feature>
<dbReference type="OrthoDB" id="8062037at2759"/>
<dbReference type="Proteomes" id="UP000054248">
    <property type="component" value="Unassembled WGS sequence"/>
</dbReference>
<evidence type="ECO:0000256" key="2">
    <source>
        <dbReference type="ARBA" id="ARBA00022771"/>
    </source>
</evidence>
<evidence type="ECO:0000256" key="5">
    <source>
        <dbReference type="SAM" id="MobiDB-lite"/>
    </source>
</evidence>
<dbReference type="GO" id="GO:0008270">
    <property type="term" value="F:zinc ion binding"/>
    <property type="evidence" value="ECO:0007669"/>
    <property type="project" value="UniProtKB-KW"/>
</dbReference>
<feature type="region of interest" description="Disordered" evidence="5">
    <location>
        <begin position="297"/>
        <end position="342"/>
    </location>
</feature>
<dbReference type="STRING" id="1051891.A0A0C3KM85"/>
<keyword evidence="1" id="KW-0479">Metal-binding</keyword>
<dbReference type="Gene3D" id="3.30.40.10">
    <property type="entry name" value="Zinc/RING finger domain, C3HC4 (zinc finger)"/>
    <property type="match status" value="1"/>
</dbReference>
<evidence type="ECO:0000313" key="8">
    <source>
        <dbReference type="Proteomes" id="UP000054248"/>
    </source>
</evidence>
<feature type="compositionally biased region" description="Low complexity" evidence="5">
    <location>
        <begin position="330"/>
        <end position="342"/>
    </location>
</feature>
<evidence type="ECO:0000256" key="3">
    <source>
        <dbReference type="ARBA" id="ARBA00022833"/>
    </source>
</evidence>
<keyword evidence="3" id="KW-0862">Zinc</keyword>
<dbReference type="InterPro" id="IPR001841">
    <property type="entry name" value="Znf_RING"/>
</dbReference>
<reference evidence="8" key="2">
    <citation type="submission" date="2015-01" db="EMBL/GenBank/DDBJ databases">
        <title>Evolutionary Origins and Diversification of the Mycorrhizal Mutualists.</title>
        <authorList>
            <consortium name="DOE Joint Genome Institute"/>
            <consortium name="Mycorrhizal Genomics Consortium"/>
            <person name="Kohler A."/>
            <person name="Kuo A."/>
            <person name="Nagy L.G."/>
            <person name="Floudas D."/>
            <person name="Copeland A."/>
            <person name="Barry K.W."/>
            <person name="Cichocki N."/>
            <person name="Veneault-Fourrey C."/>
            <person name="LaButti K."/>
            <person name="Lindquist E.A."/>
            <person name="Lipzen A."/>
            <person name="Lundell T."/>
            <person name="Morin E."/>
            <person name="Murat C."/>
            <person name="Riley R."/>
            <person name="Ohm R."/>
            <person name="Sun H."/>
            <person name="Tunlid A."/>
            <person name="Henrissat B."/>
            <person name="Grigoriev I.V."/>
            <person name="Hibbett D.S."/>
            <person name="Martin F."/>
        </authorList>
    </citation>
    <scope>NUCLEOTIDE SEQUENCE [LARGE SCALE GENOMIC DNA]</scope>
    <source>
        <strain evidence="8">MUT 4182</strain>
    </source>
</reference>
<evidence type="ECO:0000256" key="1">
    <source>
        <dbReference type="ARBA" id="ARBA00022723"/>
    </source>
</evidence>
<evidence type="ECO:0000259" key="6">
    <source>
        <dbReference type="PROSITE" id="PS50089"/>
    </source>
</evidence>